<evidence type="ECO:0000313" key="2">
    <source>
        <dbReference type="WBParaSite" id="jg11831"/>
    </source>
</evidence>
<reference evidence="2" key="1">
    <citation type="submission" date="2022-11" db="UniProtKB">
        <authorList>
            <consortium name="WormBaseParasite"/>
        </authorList>
    </citation>
    <scope>IDENTIFICATION</scope>
</reference>
<protein>
    <submittedName>
        <fullName evidence="2">Uncharacterized protein</fullName>
    </submittedName>
</protein>
<proteinExistence type="predicted"/>
<sequence>MPPAAIFSAFREFGQRRTSLIPVDAHFSELTLSLSGERDDGDYLSIELIDPQNRTVEKSSYQHEAWTLDCHHNISSKHTLRVFGHGVIDFKYGFASRPVQTVDLAHPRPIAGQNTYLLVNMTGLNPPGLVVQISLVDYHGNELFRNETRIHKHNSYLYFVGPFMPPKGFSLFASMERMNRTMSSSASLLLPFPQ</sequence>
<dbReference type="AlphaFoldDB" id="A0A915CSQ0"/>
<evidence type="ECO:0000313" key="1">
    <source>
        <dbReference type="Proteomes" id="UP000887574"/>
    </source>
</evidence>
<name>A0A915CSQ0_9BILA</name>
<dbReference type="WBParaSite" id="jg11831">
    <property type="protein sequence ID" value="jg11831"/>
    <property type="gene ID" value="jg11831"/>
</dbReference>
<accession>A0A915CSQ0</accession>
<dbReference type="Proteomes" id="UP000887574">
    <property type="component" value="Unplaced"/>
</dbReference>
<keyword evidence="1" id="KW-1185">Reference proteome</keyword>
<organism evidence="1 2">
    <name type="scientific">Ditylenchus dipsaci</name>
    <dbReference type="NCBI Taxonomy" id="166011"/>
    <lineage>
        <taxon>Eukaryota</taxon>
        <taxon>Metazoa</taxon>
        <taxon>Ecdysozoa</taxon>
        <taxon>Nematoda</taxon>
        <taxon>Chromadorea</taxon>
        <taxon>Rhabditida</taxon>
        <taxon>Tylenchina</taxon>
        <taxon>Tylenchomorpha</taxon>
        <taxon>Sphaerularioidea</taxon>
        <taxon>Anguinidae</taxon>
        <taxon>Anguininae</taxon>
        <taxon>Ditylenchus</taxon>
    </lineage>
</organism>